<dbReference type="SUPFAM" id="SSF53474">
    <property type="entry name" value="alpha/beta-Hydrolases"/>
    <property type="match status" value="1"/>
</dbReference>
<dbReference type="PANTHER" id="PTHR48081">
    <property type="entry name" value="AB HYDROLASE SUPERFAMILY PROTEIN C4A8.06C"/>
    <property type="match status" value="1"/>
</dbReference>
<dbReference type="PANTHER" id="PTHR48081:SF8">
    <property type="entry name" value="ALPHA_BETA HYDROLASE FOLD-3 DOMAIN-CONTAINING PROTEIN-RELATED"/>
    <property type="match status" value="1"/>
</dbReference>
<evidence type="ECO:0000256" key="1">
    <source>
        <dbReference type="ARBA" id="ARBA00022801"/>
    </source>
</evidence>
<proteinExistence type="predicted"/>
<reference evidence="3 4" key="1">
    <citation type="submission" date="2019-03" db="EMBL/GenBank/DDBJ databases">
        <title>Genomic Encyclopedia of Type Strains, Phase IV (KMG-IV): sequencing the most valuable type-strain genomes for metagenomic binning, comparative biology and taxonomic classification.</title>
        <authorList>
            <person name="Goeker M."/>
        </authorList>
    </citation>
    <scope>NUCLEOTIDE SEQUENCE [LARGE SCALE GENOMIC DNA]</scope>
    <source>
        <strain evidence="3 4">DSM 21100</strain>
    </source>
</reference>
<accession>A0A4R3KVW2</accession>
<comment type="caution">
    <text evidence="3">The sequence shown here is derived from an EMBL/GenBank/DDBJ whole genome shotgun (WGS) entry which is preliminary data.</text>
</comment>
<dbReference type="GO" id="GO:0016787">
    <property type="term" value="F:hydrolase activity"/>
    <property type="evidence" value="ECO:0007669"/>
    <property type="project" value="UniProtKB-KW"/>
</dbReference>
<keyword evidence="1" id="KW-0378">Hydrolase</keyword>
<name>A0A4R3KVW2_9SPHI</name>
<feature type="domain" description="Alpha/beta hydrolase fold-3" evidence="2">
    <location>
        <begin position="66"/>
        <end position="266"/>
    </location>
</feature>
<dbReference type="Proteomes" id="UP000295807">
    <property type="component" value="Unassembled WGS sequence"/>
</dbReference>
<keyword evidence="4" id="KW-1185">Reference proteome</keyword>
<organism evidence="3 4">
    <name type="scientific">Anseongella ginsenosidimutans</name>
    <dbReference type="NCBI Taxonomy" id="496056"/>
    <lineage>
        <taxon>Bacteria</taxon>
        <taxon>Pseudomonadati</taxon>
        <taxon>Bacteroidota</taxon>
        <taxon>Sphingobacteriia</taxon>
        <taxon>Sphingobacteriales</taxon>
        <taxon>Sphingobacteriaceae</taxon>
        <taxon>Anseongella</taxon>
    </lineage>
</organism>
<dbReference type="Pfam" id="PF07859">
    <property type="entry name" value="Abhydrolase_3"/>
    <property type="match status" value="1"/>
</dbReference>
<sequence length="293" mass="32468">MNFFLRTINKKRFLRERLAAGNTAFFHSPQPPSRIFKSCRVCTSQVNGRSVFTLSPRNKKESGTHILYLHGGAYVQNFVLFHWDFLAEMIRRTGCTITALDYPLAPDHTFKESFAAAEILYRRLTAVAYPRKLILMGDSSGGGFALALAQTMKKEHIAQPAQIILLSPWLDITLSNPRINDLGGMPPFLGIEGLRKAGALYAAGADPAHYQLSPINGSLEGLGKISIFIGTNDILLADAKKLKLMAGSKGIDISYYEYEGMFHAWMFLNFPEAKKAKQQIADIILLKAGEDPA</sequence>
<dbReference type="AlphaFoldDB" id="A0A4R3KVW2"/>
<gene>
    <name evidence="3" type="ORF">EDD80_10164</name>
</gene>
<dbReference type="InterPro" id="IPR013094">
    <property type="entry name" value="AB_hydrolase_3"/>
</dbReference>
<evidence type="ECO:0000313" key="3">
    <source>
        <dbReference type="EMBL" id="TCS89867.1"/>
    </source>
</evidence>
<evidence type="ECO:0000259" key="2">
    <source>
        <dbReference type="Pfam" id="PF07859"/>
    </source>
</evidence>
<evidence type="ECO:0000313" key="4">
    <source>
        <dbReference type="Proteomes" id="UP000295807"/>
    </source>
</evidence>
<dbReference type="InterPro" id="IPR029058">
    <property type="entry name" value="AB_hydrolase_fold"/>
</dbReference>
<protein>
    <submittedName>
        <fullName evidence="3">Acetyl esterase/lipase</fullName>
    </submittedName>
</protein>
<dbReference type="Gene3D" id="3.40.50.1820">
    <property type="entry name" value="alpha/beta hydrolase"/>
    <property type="match status" value="1"/>
</dbReference>
<dbReference type="EMBL" id="SMAD01000001">
    <property type="protein sequence ID" value="TCS89867.1"/>
    <property type="molecule type" value="Genomic_DNA"/>
</dbReference>
<dbReference type="InterPro" id="IPR050300">
    <property type="entry name" value="GDXG_lipolytic_enzyme"/>
</dbReference>